<evidence type="ECO:0000256" key="4">
    <source>
        <dbReference type="ARBA" id="ARBA00023163"/>
    </source>
</evidence>
<name>A0A918GIN1_STRGD</name>
<evidence type="ECO:0000256" key="3">
    <source>
        <dbReference type="ARBA" id="ARBA00023125"/>
    </source>
</evidence>
<sequence>MVSGGTTGRRIRVCGMDRTEGRTPRRSASRGSHAVGDERRARILDTAVEHFAQWGCHASSLARTAKDVGITQGGPPHSFRSKEGLLVSVLRHGDEQDERRSFSPEPRSAGEAFASLAGLARYNAERPGRTRMVNVPAAEAGGRGHPARAYFLRRYASVIDKITATLRAAAAAGERRPDTDCAGVAAEAVAVMDGSRLRWALAPAAFDMPGRLRTCLDRLLRTLSRGAAGLPGGAR</sequence>
<keyword evidence="1" id="KW-0678">Repressor</keyword>
<dbReference type="EMBL" id="BMSL01000007">
    <property type="protein sequence ID" value="GGS39311.1"/>
    <property type="molecule type" value="Genomic_DNA"/>
</dbReference>
<dbReference type="PANTHER" id="PTHR30055:SF234">
    <property type="entry name" value="HTH-TYPE TRANSCRIPTIONAL REGULATOR BETI"/>
    <property type="match status" value="1"/>
</dbReference>
<reference evidence="8" key="1">
    <citation type="journal article" date="2014" name="Int. J. Syst. Evol. Microbiol.">
        <title>Complete genome sequence of Corynebacterium casei LMG S-19264T (=DSM 44701T), isolated from a smear-ripened cheese.</title>
        <authorList>
            <consortium name="US DOE Joint Genome Institute (JGI-PGF)"/>
            <person name="Walter F."/>
            <person name="Albersmeier A."/>
            <person name="Kalinowski J."/>
            <person name="Ruckert C."/>
        </authorList>
    </citation>
    <scope>NUCLEOTIDE SEQUENCE</scope>
    <source>
        <strain evidence="8">JCM 4234</strain>
    </source>
</reference>
<dbReference type="InterPro" id="IPR036271">
    <property type="entry name" value="Tet_transcr_reg_TetR-rel_C_sf"/>
</dbReference>
<dbReference type="InterPro" id="IPR009057">
    <property type="entry name" value="Homeodomain-like_sf"/>
</dbReference>
<dbReference type="SUPFAM" id="SSF46689">
    <property type="entry name" value="Homeodomain-like"/>
    <property type="match status" value="1"/>
</dbReference>
<dbReference type="InterPro" id="IPR039538">
    <property type="entry name" value="BetI_C"/>
</dbReference>
<dbReference type="SUPFAM" id="SSF48498">
    <property type="entry name" value="Tetracyclin repressor-like, C-terminal domain"/>
    <property type="match status" value="1"/>
</dbReference>
<dbReference type="Proteomes" id="UP000653493">
    <property type="component" value="Unassembled WGS sequence"/>
</dbReference>
<accession>A0A918GIN1</accession>
<dbReference type="InterPro" id="IPR001647">
    <property type="entry name" value="HTH_TetR"/>
</dbReference>
<keyword evidence="9" id="KW-1185">Reference proteome</keyword>
<gene>
    <name evidence="8" type="ORF">GCM10010238_30720</name>
</gene>
<comment type="caution">
    <text evidence="8">The sequence shown here is derived from an EMBL/GenBank/DDBJ whole genome shotgun (WGS) entry which is preliminary data.</text>
</comment>
<dbReference type="GO" id="GO:0003700">
    <property type="term" value="F:DNA-binding transcription factor activity"/>
    <property type="evidence" value="ECO:0007669"/>
    <property type="project" value="TreeGrafter"/>
</dbReference>
<dbReference type="InterPro" id="IPR050109">
    <property type="entry name" value="HTH-type_TetR-like_transc_reg"/>
</dbReference>
<protein>
    <recommendedName>
        <fullName evidence="7">HTH tetR-type domain-containing protein</fullName>
    </recommendedName>
</protein>
<evidence type="ECO:0000256" key="1">
    <source>
        <dbReference type="ARBA" id="ARBA00022491"/>
    </source>
</evidence>
<dbReference type="Pfam" id="PF00440">
    <property type="entry name" value="TetR_N"/>
    <property type="match status" value="1"/>
</dbReference>
<dbReference type="PROSITE" id="PS50977">
    <property type="entry name" value="HTH_TETR_2"/>
    <property type="match status" value="1"/>
</dbReference>
<dbReference type="AlphaFoldDB" id="A0A918GIN1"/>
<organism evidence="8 9">
    <name type="scientific">Streptomyces griseoviridis</name>
    <dbReference type="NCBI Taxonomy" id="45398"/>
    <lineage>
        <taxon>Bacteria</taxon>
        <taxon>Bacillati</taxon>
        <taxon>Actinomycetota</taxon>
        <taxon>Actinomycetes</taxon>
        <taxon>Kitasatosporales</taxon>
        <taxon>Streptomycetaceae</taxon>
        <taxon>Streptomyces</taxon>
    </lineage>
</organism>
<feature type="domain" description="HTH tetR-type" evidence="7">
    <location>
        <begin position="37"/>
        <end position="97"/>
    </location>
</feature>
<evidence type="ECO:0000256" key="6">
    <source>
        <dbReference type="SAM" id="MobiDB-lite"/>
    </source>
</evidence>
<evidence type="ECO:0000256" key="5">
    <source>
        <dbReference type="PROSITE-ProRule" id="PRU00335"/>
    </source>
</evidence>
<dbReference type="PANTHER" id="PTHR30055">
    <property type="entry name" value="HTH-TYPE TRANSCRIPTIONAL REGULATOR RUTR"/>
    <property type="match status" value="1"/>
</dbReference>
<reference evidence="8" key="2">
    <citation type="submission" date="2020-09" db="EMBL/GenBank/DDBJ databases">
        <authorList>
            <person name="Sun Q."/>
            <person name="Ohkuma M."/>
        </authorList>
    </citation>
    <scope>NUCLEOTIDE SEQUENCE</scope>
    <source>
        <strain evidence="8">JCM 4234</strain>
    </source>
</reference>
<keyword evidence="4" id="KW-0804">Transcription</keyword>
<dbReference type="GO" id="GO:0000976">
    <property type="term" value="F:transcription cis-regulatory region binding"/>
    <property type="evidence" value="ECO:0007669"/>
    <property type="project" value="TreeGrafter"/>
</dbReference>
<feature type="region of interest" description="Disordered" evidence="6">
    <location>
        <begin position="1"/>
        <end position="38"/>
    </location>
</feature>
<feature type="DNA-binding region" description="H-T-H motif" evidence="5">
    <location>
        <begin position="60"/>
        <end position="79"/>
    </location>
</feature>
<dbReference type="Pfam" id="PF13977">
    <property type="entry name" value="TetR_C_6"/>
    <property type="match status" value="1"/>
</dbReference>
<evidence type="ECO:0000259" key="7">
    <source>
        <dbReference type="PROSITE" id="PS50977"/>
    </source>
</evidence>
<evidence type="ECO:0000313" key="8">
    <source>
        <dbReference type="EMBL" id="GGS39311.1"/>
    </source>
</evidence>
<dbReference type="Gene3D" id="1.10.357.10">
    <property type="entry name" value="Tetracycline Repressor, domain 2"/>
    <property type="match status" value="1"/>
</dbReference>
<evidence type="ECO:0000256" key="2">
    <source>
        <dbReference type="ARBA" id="ARBA00023015"/>
    </source>
</evidence>
<keyword evidence="2" id="KW-0805">Transcription regulation</keyword>
<proteinExistence type="predicted"/>
<keyword evidence="3 5" id="KW-0238">DNA-binding</keyword>
<evidence type="ECO:0000313" key="9">
    <source>
        <dbReference type="Proteomes" id="UP000653493"/>
    </source>
</evidence>